<evidence type="ECO:0000313" key="3">
    <source>
        <dbReference type="Proteomes" id="UP000734343"/>
    </source>
</evidence>
<dbReference type="EMBL" id="JAFMOW010000064">
    <property type="protein sequence ID" value="MBU9856653.1"/>
    <property type="molecule type" value="Genomic_DNA"/>
</dbReference>
<dbReference type="RefSeq" id="WP_217173904.1">
    <property type="nucleotide sequence ID" value="NZ_JAFMOW010000064.1"/>
</dbReference>
<dbReference type="Pfam" id="PF10908">
    <property type="entry name" value="Tlde1_dom"/>
    <property type="match status" value="1"/>
</dbReference>
<keyword evidence="3" id="KW-1185">Reference proteome</keyword>
<proteinExistence type="predicted"/>
<organism evidence="2 3">
    <name type="scientific">Rahnella bonaserana</name>
    <dbReference type="NCBI Taxonomy" id="2816248"/>
    <lineage>
        <taxon>Bacteria</taxon>
        <taxon>Pseudomonadati</taxon>
        <taxon>Pseudomonadota</taxon>
        <taxon>Gammaproteobacteria</taxon>
        <taxon>Enterobacterales</taxon>
        <taxon>Yersiniaceae</taxon>
        <taxon>Rahnella</taxon>
    </lineage>
</organism>
<dbReference type="Proteomes" id="UP000734343">
    <property type="component" value="Unassembled WGS sequence"/>
</dbReference>
<protein>
    <submittedName>
        <fullName evidence="2">DUF2778 domain-containing protein</fullName>
    </submittedName>
</protein>
<reference evidence="2 3" key="1">
    <citation type="submission" date="2021-03" db="EMBL/GenBank/DDBJ databases">
        <title>Five novel Rahnella species.</title>
        <authorList>
            <person name="Brady C."/>
            <person name="Asselin J."/>
            <person name="Beer S."/>
            <person name="Bruberg M.B."/>
            <person name="Crampton B."/>
            <person name="Venter S."/>
            <person name="Arnold D."/>
            <person name="Denman S."/>
        </authorList>
    </citation>
    <scope>NUCLEOTIDE SEQUENCE [LARGE SCALE GENOMIC DNA]</scope>
    <source>
        <strain evidence="2 3">H11b</strain>
    </source>
</reference>
<accession>A0ABS6LX47</accession>
<comment type="caution">
    <text evidence="2">The sequence shown here is derived from an EMBL/GenBank/DDBJ whole genome shotgun (WGS) entry which is preliminary data.</text>
</comment>
<dbReference type="InterPro" id="IPR021225">
    <property type="entry name" value="Tlde1_dom"/>
</dbReference>
<feature type="domain" description="Tlde1" evidence="1">
    <location>
        <begin position="24"/>
        <end position="150"/>
    </location>
</feature>
<evidence type="ECO:0000259" key="1">
    <source>
        <dbReference type="Pfam" id="PF10908"/>
    </source>
</evidence>
<gene>
    <name evidence="2" type="ORF">J1778_15335</name>
</gene>
<name>A0ABS6LX47_9GAMM</name>
<sequence length="175" mass="19289">MAIQGKFVINDADYCPLMMFGVGTFMAYSGRDAYRNRASCIGIPDLGPIPHGRYHIVKRVTGGVKGVVRADLRDSYSWFTPTPVIKAEWFALYRDDGSIDDKTWIEGVERGNFRLHPPGPLGISLGCITLQHRSDFMAIRQALMSTRQTELANGLMSYGTIEVILNGQASCGNGI</sequence>
<evidence type="ECO:0000313" key="2">
    <source>
        <dbReference type="EMBL" id="MBU9856653.1"/>
    </source>
</evidence>